<dbReference type="SUPFAM" id="SSF52091">
    <property type="entry name" value="SpoIIaa-like"/>
    <property type="match status" value="1"/>
</dbReference>
<dbReference type="InterPro" id="IPR050267">
    <property type="entry name" value="Anti-sigma-factor_SerPK"/>
</dbReference>
<feature type="domain" description="STAS" evidence="2">
    <location>
        <begin position="5"/>
        <end position="115"/>
    </location>
</feature>
<protein>
    <recommendedName>
        <fullName evidence="2">STAS domain-containing protein</fullName>
    </recommendedName>
</protein>
<dbReference type="CDD" id="cd07043">
    <property type="entry name" value="STAS_anti-anti-sigma_factors"/>
    <property type="match status" value="1"/>
</dbReference>
<sequence length="249" mass="26501">MTGQLICQVETGGDVIAVHPSGPLDLAATARLRSVLLKALAEAPLAIILDMRQLVIVDDVCLTMLPAVAKRAAGEPGTALLLYGVGVEAVRGMSALGIDRYLTLCDSWEDAVARAHEDPDSSRVAQHFPGSVGSVADARALATEVCVRWRVPVAVTARVQVIVTELVSNVVRHVGTPLELVLRRSPRYVHIAVLDGDERRPHLRGPDEPYSAGGRGLLLVDAFAAAWGSHPTATGKSTWATVRYRPLSA</sequence>
<keyword evidence="1" id="KW-0418">Kinase</keyword>
<dbReference type="InterPro" id="IPR003594">
    <property type="entry name" value="HATPase_dom"/>
</dbReference>
<dbReference type="InterPro" id="IPR036890">
    <property type="entry name" value="HATPase_C_sf"/>
</dbReference>
<evidence type="ECO:0000259" key="2">
    <source>
        <dbReference type="PROSITE" id="PS50801"/>
    </source>
</evidence>
<accession>A0ABN2LAR7</accession>
<evidence type="ECO:0000313" key="4">
    <source>
        <dbReference type="Proteomes" id="UP001500218"/>
    </source>
</evidence>
<gene>
    <name evidence="3" type="ORF">GCM10009682_00220</name>
</gene>
<organism evidence="3 4">
    <name type="scientific">Luedemannella flava</name>
    <dbReference type="NCBI Taxonomy" id="349316"/>
    <lineage>
        <taxon>Bacteria</taxon>
        <taxon>Bacillati</taxon>
        <taxon>Actinomycetota</taxon>
        <taxon>Actinomycetes</taxon>
        <taxon>Micromonosporales</taxon>
        <taxon>Micromonosporaceae</taxon>
        <taxon>Luedemannella</taxon>
    </lineage>
</organism>
<dbReference type="PROSITE" id="PS50801">
    <property type="entry name" value="STAS"/>
    <property type="match status" value="1"/>
</dbReference>
<dbReference type="RefSeq" id="WP_344124922.1">
    <property type="nucleotide sequence ID" value="NZ_BAAALT010000001.1"/>
</dbReference>
<evidence type="ECO:0000313" key="3">
    <source>
        <dbReference type="EMBL" id="GAA1781912.1"/>
    </source>
</evidence>
<dbReference type="Gene3D" id="3.30.750.24">
    <property type="entry name" value="STAS domain"/>
    <property type="match status" value="1"/>
</dbReference>
<dbReference type="Gene3D" id="3.30.565.10">
    <property type="entry name" value="Histidine kinase-like ATPase, C-terminal domain"/>
    <property type="match status" value="1"/>
</dbReference>
<keyword evidence="1" id="KW-0808">Transferase</keyword>
<dbReference type="SUPFAM" id="SSF55874">
    <property type="entry name" value="ATPase domain of HSP90 chaperone/DNA topoisomerase II/histidine kinase"/>
    <property type="match status" value="1"/>
</dbReference>
<dbReference type="Proteomes" id="UP001500218">
    <property type="component" value="Unassembled WGS sequence"/>
</dbReference>
<comment type="caution">
    <text evidence="3">The sequence shown here is derived from an EMBL/GenBank/DDBJ whole genome shotgun (WGS) entry which is preliminary data.</text>
</comment>
<dbReference type="InterPro" id="IPR036513">
    <property type="entry name" value="STAS_dom_sf"/>
</dbReference>
<keyword evidence="1" id="KW-0723">Serine/threonine-protein kinase</keyword>
<proteinExistence type="predicted"/>
<dbReference type="PANTHER" id="PTHR35526">
    <property type="entry name" value="ANTI-SIGMA-F FACTOR RSBW-RELATED"/>
    <property type="match status" value="1"/>
</dbReference>
<dbReference type="PANTHER" id="PTHR35526:SF3">
    <property type="entry name" value="ANTI-SIGMA-F FACTOR RSBW"/>
    <property type="match status" value="1"/>
</dbReference>
<dbReference type="Pfam" id="PF01740">
    <property type="entry name" value="STAS"/>
    <property type="match status" value="1"/>
</dbReference>
<dbReference type="Pfam" id="PF13581">
    <property type="entry name" value="HATPase_c_2"/>
    <property type="match status" value="1"/>
</dbReference>
<name>A0ABN2LAR7_9ACTN</name>
<keyword evidence="4" id="KW-1185">Reference proteome</keyword>
<dbReference type="InterPro" id="IPR002645">
    <property type="entry name" value="STAS_dom"/>
</dbReference>
<dbReference type="EMBL" id="BAAALT010000001">
    <property type="protein sequence ID" value="GAA1781912.1"/>
    <property type="molecule type" value="Genomic_DNA"/>
</dbReference>
<reference evidence="3 4" key="1">
    <citation type="journal article" date="2019" name="Int. J. Syst. Evol. Microbiol.">
        <title>The Global Catalogue of Microorganisms (GCM) 10K type strain sequencing project: providing services to taxonomists for standard genome sequencing and annotation.</title>
        <authorList>
            <consortium name="The Broad Institute Genomics Platform"/>
            <consortium name="The Broad Institute Genome Sequencing Center for Infectious Disease"/>
            <person name="Wu L."/>
            <person name="Ma J."/>
        </authorList>
    </citation>
    <scope>NUCLEOTIDE SEQUENCE [LARGE SCALE GENOMIC DNA]</scope>
    <source>
        <strain evidence="3 4">JCM 13250</strain>
    </source>
</reference>
<evidence type="ECO:0000256" key="1">
    <source>
        <dbReference type="ARBA" id="ARBA00022527"/>
    </source>
</evidence>
<dbReference type="CDD" id="cd16936">
    <property type="entry name" value="HATPase_RsbW-like"/>
    <property type="match status" value="1"/>
</dbReference>